<dbReference type="Gene3D" id="3.60.40.10">
    <property type="entry name" value="PPM-type phosphatase domain"/>
    <property type="match status" value="1"/>
</dbReference>
<dbReference type="GO" id="GO:0046872">
    <property type="term" value="F:metal ion binding"/>
    <property type="evidence" value="ECO:0007669"/>
    <property type="project" value="UniProtKB-KW"/>
</dbReference>
<evidence type="ECO:0000259" key="10">
    <source>
        <dbReference type="PROSITE" id="PS51746"/>
    </source>
</evidence>
<dbReference type="PROSITE" id="PS51746">
    <property type="entry name" value="PPM_2"/>
    <property type="match status" value="1"/>
</dbReference>
<dbReference type="GO" id="GO:0004722">
    <property type="term" value="F:protein serine/threonine phosphatase activity"/>
    <property type="evidence" value="ECO:0007669"/>
    <property type="project" value="InterPro"/>
</dbReference>
<dbReference type="Pfam" id="PF00481">
    <property type="entry name" value="PP2C"/>
    <property type="match status" value="1"/>
</dbReference>
<evidence type="ECO:0000256" key="9">
    <source>
        <dbReference type="RuleBase" id="RU003465"/>
    </source>
</evidence>
<evidence type="ECO:0000256" key="2">
    <source>
        <dbReference type="ARBA" id="ARBA00001946"/>
    </source>
</evidence>
<dbReference type="Proteomes" id="UP001175271">
    <property type="component" value="Unassembled WGS sequence"/>
</dbReference>
<dbReference type="InterPro" id="IPR000222">
    <property type="entry name" value="PP2C_BS"/>
</dbReference>
<keyword evidence="12" id="KW-1185">Reference proteome</keyword>
<evidence type="ECO:0000256" key="1">
    <source>
        <dbReference type="ARBA" id="ARBA00001936"/>
    </source>
</evidence>
<dbReference type="AlphaFoldDB" id="A0AA39LU70"/>
<feature type="domain" description="PPM-type phosphatase" evidence="10">
    <location>
        <begin position="121"/>
        <end position="400"/>
    </location>
</feature>
<dbReference type="FunFam" id="3.60.40.10:FF:000001">
    <property type="entry name" value="protein phosphatase 1B isoform X1"/>
    <property type="match status" value="1"/>
</dbReference>
<comment type="cofactor">
    <cofactor evidence="2">
        <name>Mg(2+)</name>
        <dbReference type="ChEBI" id="CHEBI:18420"/>
    </cofactor>
</comment>
<dbReference type="CDD" id="cd00143">
    <property type="entry name" value="PP2Cc"/>
    <property type="match status" value="1"/>
</dbReference>
<evidence type="ECO:0000256" key="3">
    <source>
        <dbReference type="ARBA" id="ARBA00006702"/>
    </source>
</evidence>
<sequence>MLPSPQYLPISHCNIPCLPLEKSNSPPARSPRSCEPRFAPCLVRLHPARIARKRTAANRITSRGTLRINSATSPVFASPRLRTWRITKDGLKEVQPNTMGAFLDKPKTEKTNDNGEGNGLRYAVGSMQGWRIDMEDAHQVSLSISDEPPFDKWSFFAVFDGHAGSYVAKNSAENLLKTILEEPYFKQGVENVKRNNNTLTEEAKSLLESGIRDGFLSLDAKLRSEHDEEGKERSGTTAICALITPENIFFANLGDSRAIGCRKDGKQFATQDHKPYLDKERERIVKAGGSVMIERVNGSLAVSRALGDFCYKSVPGLEATEQLVSPEPDIYVLDRSKDEDEFVVLACDGIYDVLENADLCSVVRSRLSVSDNLPEIVNQVLDAALAKGSRDNMTLILVAFEGAPKPDLKLIEEEKKWFEEVETHIQAILTEHDARSEAGDQMPIDADKLTRMLHSRDIKDTPLHGIYLARPLIDRILKTRESNQQD</sequence>
<keyword evidence="8" id="KW-0464">Manganese</keyword>
<keyword evidence="4" id="KW-0479">Metal-binding</keyword>
<evidence type="ECO:0000313" key="12">
    <source>
        <dbReference type="Proteomes" id="UP001175271"/>
    </source>
</evidence>
<comment type="cofactor">
    <cofactor evidence="1">
        <name>Mn(2+)</name>
        <dbReference type="ChEBI" id="CHEBI:29035"/>
    </cofactor>
</comment>
<dbReference type="SUPFAM" id="SSF81606">
    <property type="entry name" value="PP2C-like"/>
    <property type="match status" value="1"/>
</dbReference>
<organism evidence="11 12">
    <name type="scientific">Steinernema hermaphroditum</name>
    <dbReference type="NCBI Taxonomy" id="289476"/>
    <lineage>
        <taxon>Eukaryota</taxon>
        <taxon>Metazoa</taxon>
        <taxon>Ecdysozoa</taxon>
        <taxon>Nematoda</taxon>
        <taxon>Chromadorea</taxon>
        <taxon>Rhabditida</taxon>
        <taxon>Tylenchina</taxon>
        <taxon>Panagrolaimomorpha</taxon>
        <taxon>Strongyloidoidea</taxon>
        <taxon>Steinernematidae</taxon>
        <taxon>Steinernema</taxon>
    </lineage>
</organism>
<dbReference type="InterPro" id="IPR015655">
    <property type="entry name" value="PP2C"/>
</dbReference>
<dbReference type="InterPro" id="IPR001932">
    <property type="entry name" value="PPM-type_phosphatase-like_dom"/>
</dbReference>
<evidence type="ECO:0000256" key="6">
    <source>
        <dbReference type="ARBA" id="ARBA00022842"/>
    </source>
</evidence>
<protein>
    <recommendedName>
        <fullName evidence="10">PPM-type phosphatase domain-containing protein</fullName>
    </recommendedName>
</protein>
<name>A0AA39LU70_9BILA</name>
<keyword evidence="7 9" id="KW-0904">Protein phosphatase</keyword>
<dbReference type="InterPro" id="IPR036457">
    <property type="entry name" value="PPM-type-like_dom_sf"/>
</dbReference>
<evidence type="ECO:0000313" key="11">
    <source>
        <dbReference type="EMBL" id="KAK0410296.1"/>
    </source>
</evidence>
<reference evidence="11" key="1">
    <citation type="submission" date="2023-06" db="EMBL/GenBank/DDBJ databases">
        <title>Genomic analysis of the entomopathogenic nematode Steinernema hermaphroditum.</title>
        <authorList>
            <person name="Schwarz E.M."/>
            <person name="Heppert J.K."/>
            <person name="Baniya A."/>
            <person name="Schwartz H.T."/>
            <person name="Tan C.-H."/>
            <person name="Antoshechkin I."/>
            <person name="Sternberg P.W."/>
            <person name="Goodrich-Blair H."/>
            <person name="Dillman A.R."/>
        </authorList>
    </citation>
    <scope>NUCLEOTIDE SEQUENCE</scope>
    <source>
        <strain evidence="11">PS9179</strain>
        <tissue evidence="11">Whole animal</tissue>
    </source>
</reference>
<comment type="caution">
    <text evidence="11">The sequence shown here is derived from an EMBL/GenBank/DDBJ whole genome shotgun (WGS) entry which is preliminary data.</text>
</comment>
<evidence type="ECO:0000256" key="8">
    <source>
        <dbReference type="ARBA" id="ARBA00023211"/>
    </source>
</evidence>
<proteinExistence type="inferred from homology"/>
<dbReference type="PROSITE" id="PS01032">
    <property type="entry name" value="PPM_1"/>
    <property type="match status" value="1"/>
</dbReference>
<evidence type="ECO:0000256" key="7">
    <source>
        <dbReference type="ARBA" id="ARBA00022912"/>
    </source>
</evidence>
<evidence type="ECO:0000256" key="4">
    <source>
        <dbReference type="ARBA" id="ARBA00022723"/>
    </source>
</evidence>
<dbReference type="EMBL" id="JAUCMV010000003">
    <property type="protein sequence ID" value="KAK0410296.1"/>
    <property type="molecule type" value="Genomic_DNA"/>
</dbReference>
<keyword evidence="5 9" id="KW-0378">Hydrolase</keyword>
<accession>A0AA39LU70</accession>
<gene>
    <name evidence="11" type="ORF">QR680_005050</name>
</gene>
<comment type="similarity">
    <text evidence="3 9">Belongs to the PP2C family.</text>
</comment>
<keyword evidence="6" id="KW-0460">Magnesium</keyword>
<dbReference type="SMART" id="SM00332">
    <property type="entry name" value="PP2Cc"/>
    <property type="match status" value="1"/>
</dbReference>
<evidence type="ECO:0000256" key="5">
    <source>
        <dbReference type="ARBA" id="ARBA00022801"/>
    </source>
</evidence>
<dbReference type="PANTHER" id="PTHR47992">
    <property type="entry name" value="PROTEIN PHOSPHATASE"/>
    <property type="match status" value="1"/>
</dbReference>